<dbReference type="Pfam" id="PF01882">
    <property type="entry name" value="DUF58"/>
    <property type="match status" value="1"/>
</dbReference>
<protein>
    <recommendedName>
        <fullName evidence="2">DUF58 domain-containing protein</fullName>
    </recommendedName>
</protein>
<dbReference type="EMBL" id="RSCL01000015">
    <property type="protein sequence ID" value="RUT02838.1"/>
    <property type="molecule type" value="Genomic_DNA"/>
</dbReference>
<dbReference type="RefSeq" id="WP_127084017.1">
    <property type="nucleotide sequence ID" value="NZ_RSCL01000015.1"/>
</dbReference>
<name>A0A3S1AKG9_9CYAN</name>
<comment type="caution">
    <text evidence="3">The sequence shown here is derived from an EMBL/GenBank/DDBJ whole genome shotgun (WGS) entry which is preliminary data.</text>
</comment>
<evidence type="ECO:0000313" key="3">
    <source>
        <dbReference type="EMBL" id="RUT02838.1"/>
    </source>
</evidence>
<dbReference type="InterPro" id="IPR036465">
    <property type="entry name" value="vWFA_dom_sf"/>
</dbReference>
<proteinExistence type="predicted"/>
<dbReference type="PANTHER" id="PTHR33608:SF3">
    <property type="entry name" value="SLR2013 PROTEIN"/>
    <property type="match status" value="1"/>
</dbReference>
<evidence type="ECO:0000259" key="2">
    <source>
        <dbReference type="Pfam" id="PF01882"/>
    </source>
</evidence>
<feature type="domain" description="DUF58" evidence="2">
    <location>
        <begin position="194"/>
        <end position="373"/>
    </location>
</feature>
<evidence type="ECO:0000313" key="4">
    <source>
        <dbReference type="Proteomes" id="UP000271624"/>
    </source>
</evidence>
<feature type="transmembrane region" description="Helical" evidence="1">
    <location>
        <begin position="32"/>
        <end position="50"/>
    </location>
</feature>
<accession>A0A3S1AKG9</accession>
<dbReference type="InterPro" id="IPR002881">
    <property type="entry name" value="DUF58"/>
</dbReference>
<reference evidence="3" key="2">
    <citation type="journal article" date="2019" name="Genome Biol. Evol.">
        <title>Day and night: Metabolic profiles and evolutionary relationships of six axenic non-marine cyanobacteria.</title>
        <authorList>
            <person name="Will S.E."/>
            <person name="Henke P."/>
            <person name="Boedeker C."/>
            <person name="Huang S."/>
            <person name="Brinkmann H."/>
            <person name="Rohde M."/>
            <person name="Jarek M."/>
            <person name="Friedl T."/>
            <person name="Seufert S."/>
            <person name="Schumacher M."/>
            <person name="Overmann J."/>
            <person name="Neumann-Schaal M."/>
            <person name="Petersen J."/>
        </authorList>
    </citation>
    <scope>NUCLEOTIDE SEQUENCE [LARGE SCALE GENOMIC DNA]</scope>
    <source>
        <strain evidence="3">PCC 7102</strain>
    </source>
</reference>
<organism evidence="3 4">
    <name type="scientific">Dulcicalothrix desertica PCC 7102</name>
    <dbReference type="NCBI Taxonomy" id="232991"/>
    <lineage>
        <taxon>Bacteria</taxon>
        <taxon>Bacillati</taxon>
        <taxon>Cyanobacteriota</taxon>
        <taxon>Cyanophyceae</taxon>
        <taxon>Nostocales</taxon>
        <taxon>Calotrichaceae</taxon>
        <taxon>Dulcicalothrix</taxon>
    </lineage>
</organism>
<sequence length="440" mass="49344">MIPTRKVYLLLTLGIILAPAVASFTKVSTGIAVILLYDAVILTLMIIDSLRVRRSRVDVRRELPPRLSIGRDNPVKLEVKSTTSTIIKVCDYYPNTVNLNQSLLRIKVEKNTTSEVTYTAFPTKRGEFDWGNLQIRQLGAWGLAWDNWKVPQSLKVKVYPDLIGLRSLSIRLTLQSSGSMRQFRQLGIGTEFSELRNYRSGDDLRLVDWKATARRVGASGNTSALVRVLEPEQEQTLLILLDRGRLMTAQVQGLQRFDWGLNATLSLALAGLNRGDKVGVGVFDRQIHTWISPERGQHHLSHLIDRLTPIQPVLLESDYVGAVTHVVQKQTRRCLIVVITDIIDTTASAELLSALSRLTPRYLSFCVALRDPQVDIIARTFTEDVQGAYTRAVALDLMAQRQVAFAKLKGRGVLVLDAPANQISDELVERYLQLKARNQL</sequence>
<keyword evidence="1" id="KW-0812">Transmembrane</keyword>
<keyword evidence="1" id="KW-0472">Membrane</keyword>
<keyword evidence="1" id="KW-1133">Transmembrane helix</keyword>
<dbReference type="PANTHER" id="PTHR33608">
    <property type="entry name" value="BLL2464 PROTEIN"/>
    <property type="match status" value="1"/>
</dbReference>
<evidence type="ECO:0000256" key="1">
    <source>
        <dbReference type="SAM" id="Phobius"/>
    </source>
</evidence>
<dbReference type="AlphaFoldDB" id="A0A3S1AKG9"/>
<dbReference type="Proteomes" id="UP000271624">
    <property type="component" value="Unassembled WGS sequence"/>
</dbReference>
<dbReference type="OrthoDB" id="9778037at2"/>
<reference evidence="3" key="1">
    <citation type="submission" date="2018-12" db="EMBL/GenBank/DDBJ databases">
        <authorList>
            <person name="Will S."/>
            <person name="Neumann-Schaal M."/>
            <person name="Henke P."/>
        </authorList>
    </citation>
    <scope>NUCLEOTIDE SEQUENCE</scope>
    <source>
        <strain evidence="3">PCC 7102</strain>
    </source>
</reference>
<dbReference type="SUPFAM" id="SSF53300">
    <property type="entry name" value="vWA-like"/>
    <property type="match status" value="1"/>
</dbReference>
<keyword evidence="4" id="KW-1185">Reference proteome</keyword>
<gene>
    <name evidence="3" type="ORF">DSM106972_057580</name>
</gene>